<evidence type="ECO:0000313" key="2">
    <source>
        <dbReference type="Proteomes" id="UP000799755"/>
    </source>
</evidence>
<organism evidence="1 2">
    <name type="scientific">Lindgomyces ingoldianus</name>
    <dbReference type="NCBI Taxonomy" id="673940"/>
    <lineage>
        <taxon>Eukaryota</taxon>
        <taxon>Fungi</taxon>
        <taxon>Dikarya</taxon>
        <taxon>Ascomycota</taxon>
        <taxon>Pezizomycotina</taxon>
        <taxon>Dothideomycetes</taxon>
        <taxon>Pleosporomycetidae</taxon>
        <taxon>Pleosporales</taxon>
        <taxon>Lindgomycetaceae</taxon>
        <taxon>Lindgomyces</taxon>
    </lineage>
</organism>
<dbReference type="Proteomes" id="UP000799755">
    <property type="component" value="Unassembled WGS sequence"/>
</dbReference>
<accession>A0ACB6QDW6</accession>
<keyword evidence="2" id="KW-1185">Reference proteome</keyword>
<sequence>MAPLIFEDSDVLPWDAPTNCPHIIKTHTFPFLVNTTDLQICESVATLMHNPNHKFPGILKAFLDPTVRHLDLVRRKVGATGLGVQNLSIRRKGEIVAAVMYFHNGDASKFCEIACASTIPASNGSWTVNWGFRRVLPNVGGCPQFPIPASLMVMPRPM</sequence>
<name>A0ACB6QDW6_9PLEO</name>
<reference evidence="1" key="1">
    <citation type="journal article" date="2020" name="Stud. Mycol.">
        <title>101 Dothideomycetes genomes: a test case for predicting lifestyles and emergence of pathogens.</title>
        <authorList>
            <person name="Haridas S."/>
            <person name="Albert R."/>
            <person name="Binder M."/>
            <person name="Bloem J."/>
            <person name="Labutti K."/>
            <person name="Salamov A."/>
            <person name="Andreopoulos B."/>
            <person name="Baker S."/>
            <person name="Barry K."/>
            <person name="Bills G."/>
            <person name="Bluhm B."/>
            <person name="Cannon C."/>
            <person name="Castanera R."/>
            <person name="Culley D."/>
            <person name="Daum C."/>
            <person name="Ezra D."/>
            <person name="Gonzalez J."/>
            <person name="Henrissat B."/>
            <person name="Kuo A."/>
            <person name="Liang C."/>
            <person name="Lipzen A."/>
            <person name="Lutzoni F."/>
            <person name="Magnuson J."/>
            <person name="Mondo S."/>
            <person name="Nolan M."/>
            <person name="Ohm R."/>
            <person name="Pangilinan J."/>
            <person name="Park H.-J."/>
            <person name="Ramirez L."/>
            <person name="Alfaro M."/>
            <person name="Sun H."/>
            <person name="Tritt A."/>
            <person name="Yoshinaga Y."/>
            <person name="Zwiers L.-H."/>
            <person name="Turgeon B."/>
            <person name="Goodwin S."/>
            <person name="Spatafora J."/>
            <person name="Crous P."/>
            <person name="Grigoriev I."/>
        </authorList>
    </citation>
    <scope>NUCLEOTIDE SEQUENCE</scope>
    <source>
        <strain evidence="1">ATCC 200398</strain>
    </source>
</reference>
<evidence type="ECO:0000313" key="1">
    <source>
        <dbReference type="EMBL" id="KAF2464695.1"/>
    </source>
</evidence>
<gene>
    <name evidence="1" type="ORF">BDR25DRAFT_380474</name>
</gene>
<dbReference type="EMBL" id="MU003534">
    <property type="protein sequence ID" value="KAF2464695.1"/>
    <property type="molecule type" value="Genomic_DNA"/>
</dbReference>
<proteinExistence type="predicted"/>
<comment type="caution">
    <text evidence="1">The sequence shown here is derived from an EMBL/GenBank/DDBJ whole genome shotgun (WGS) entry which is preliminary data.</text>
</comment>
<protein>
    <submittedName>
        <fullName evidence="1">Uncharacterized protein</fullName>
    </submittedName>
</protein>